<protein>
    <submittedName>
        <fullName evidence="1">Uncharacterized protein</fullName>
    </submittedName>
</protein>
<reference evidence="1" key="1">
    <citation type="journal article" date="2014" name="Int. J. Syst. Evol. Microbiol.">
        <title>Complete genome sequence of Corynebacterium casei LMG S-19264T (=DSM 44701T), isolated from a smear-ripened cheese.</title>
        <authorList>
            <consortium name="US DOE Joint Genome Institute (JGI-PGF)"/>
            <person name="Walter F."/>
            <person name="Albersmeier A."/>
            <person name="Kalinowski J."/>
            <person name="Ruckert C."/>
        </authorList>
    </citation>
    <scope>NUCLEOTIDE SEQUENCE</scope>
    <source>
        <strain evidence="1">KCTC 12343</strain>
    </source>
</reference>
<reference evidence="1" key="2">
    <citation type="submission" date="2022-12" db="EMBL/GenBank/DDBJ databases">
        <authorList>
            <person name="Sun Q."/>
            <person name="Kim S."/>
        </authorList>
    </citation>
    <scope>NUCLEOTIDE SEQUENCE</scope>
    <source>
        <strain evidence="1">KCTC 12343</strain>
    </source>
</reference>
<comment type="caution">
    <text evidence="1">The sequence shown here is derived from an EMBL/GenBank/DDBJ whole genome shotgun (WGS) entry which is preliminary data.</text>
</comment>
<sequence length="91" mass="10701">MFRATRQPLSLYRNVALAIQTILSQRFVFTSALRQGRNYSKQGISSQAQRRDFYRRGIVLDNQCEPIHATTFPTEAYRRVVRGLFRNRYGD</sequence>
<proteinExistence type="predicted"/>
<name>A0AA87Y656_9BURK</name>
<dbReference type="AlphaFoldDB" id="A0AA87Y656"/>
<accession>A0AA87Y656</accession>
<evidence type="ECO:0000313" key="2">
    <source>
        <dbReference type="Proteomes" id="UP000628442"/>
    </source>
</evidence>
<dbReference type="EMBL" id="BMWV01000033">
    <property type="protein sequence ID" value="GGY70728.1"/>
    <property type="molecule type" value="Genomic_DNA"/>
</dbReference>
<gene>
    <name evidence="1" type="ORF">GCM10007387_60710</name>
</gene>
<dbReference type="Proteomes" id="UP000628442">
    <property type="component" value="Unassembled WGS sequence"/>
</dbReference>
<evidence type="ECO:0000313" key="1">
    <source>
        <dbReference type="EMBL" id="GGY70728.1"/>
    </source>
</evidence>
<organism evidence="1 2">
    <name type="scientific">Pseudoduganella albidiflava</name>
    <dbReference type="NCBI Taxonomy" id="321983"/>
    <lineage>
        <taxon>Bacteria</taxon>
        <taxon>Pseudomonadati</taxon>
        <taxon>Pseudomonadota</taxon>
        <taxon>Betaproteobacteria</taxon>
        <taxon>Burkholderiales</taxon>
        <taxon>Oxalobacteraceae</taxon>
        <taxon>Telluria group</taxon>
        <taxon>Pseudoduganella</taxon>
    </lineage>
</organism>